<evidence type="ECO:0000313" key="4">
    <source>
        <dbReference type="Proteomes" id="UP000799770"/>
    </source>
</evidence>
<dbReference type="PANTHER" id="PTHR38113:SF1">
    <property type="entry name" value="DUF2293 DOMAIN-CONTAINING PROTEIN"/>
    <property type="match status" value="1"/>
</dbReference>
<feature type="region of interest" description="Disordered" evidence="1">
    <location>
        <begin position="1"/>
        <end position="28"/>
    </location>
</feature>
<gene>
    <name evidence="3" type="ORF">BDV96DRAFT_564597</name>
</gene>
<accession>A0A6A5ZR04</accession>
<feature type="compositionally biased region" description="Basic residues" evidence="1">
    <location>
        <begin position="1"/>
        <end position="16"/>
    </location>
</feature>
<feature type="region of interest" description="Disordered" evidence="1">
    <location>
        <begin position="414"/>
        <end position="443"/>
    </location>
</feature>
<evidence type="ECO:0000256" key="1">
    <source>
        <dbReference type="SAM" id="MobiDB-lite"/>
    </source>
</evidence>
<dbReference type="PANTHER" id="PTHR38113">
    <property type="match status" value="1"/>
</dbReference>
<dbReference type="AlphaFoldDB" id="A0A6A5ZR04"/>
<evidence type="ECO:0000259" key="2">
    <source>
        <dbReference type="Pfam" id="PF10056"/>
    </source>
</evidence>
<sequence length="509" mass="58112">MTRVHTTHHAQLRSHRSSAADRTKVARKKKPYKVVLESVTQEKKALHTTYSYTANPPRGYSFVPSGHPDLTEYCKDACRKRDFDVHIVSLKPKNKAIFEPDKIAHHVHRIGHHFPDEVVAEACDVLGYYVRHGVYRKSHRSLDSSRLARTLADYGSRMLLHNRPFTDVETKDQIRAAVRDLFPKIPVWDLNAIVNHAFQEGTGRVGNAKDVPLARRVQLAVVAHIRHNYTEYDKLLKVGSWAEARVKVEPVSLAKLKEWRDENDTDEVEETFREVIVLDDDEDDSDVTMSGDERDSSAEIISSRAPARELPVDDVAYVTRVEDRYPRRASAHGAQADRMAHVPSHDERFASRAPAREHQVNHMTHVPRVEERYAGRAPARELQSNDVAYVPRSQERYTLRAPARRIVLQPFSSAPTRASYPYPTDQLSRAHARPLPPTYDPPPHRLERPLRMVEHGQEFKLIPIQQPFATIGRGVPAAPPPRRTSEQDLVLPSVERDPQWGRRPAGYGY</sequence>
<proteinExistence type="predicted"/>
<protein>
    <recommendedName>
        <fullName evidence="2">DUF2293 domain-containing protein</fullName>
    </recommendedName>
</protein>
<name>A0A6A5ZR04_9PLEO</name>
<dbReference type="EMBL" id="ML977312">
    <property type="protein sequence ID" value="KAF2121575.1"/>
    <property type="molecule type" value="Genomic_DNA"/>
</dbReference>
<feature type="domain" description="DUF2293" evidence="2">
    <location>
        <begin position="177"/>
        <end position="260"/>
    </location>
</feature>
<organism evidence="3 4">
    <name type="scientific">Lophiotrema nucula</name>
    <dbReference type="NCBI Taxonomy" id="690887"/>
    <lineage>
        <taxon>Eukaryota</taxon>
        <taxon>Fungi</taxon>
        <taxon>Dikarya</taxon>
        <taxon>Ascomycota</taxon>
        <taxon>Pezizomycotina</taxon>
        <taxon>Dothideomycetes</taxon>
        <taxon>Pleosporomycetidae</taxon>
        <taxon>Pleosporales</taxon>
        <taxon>Lophiotremataceae</taxon>
        <taxon>Lophiotrema</taxon>
    </lineage>
</organism>
<dbReference type="Pfam" id="PF10056">
    <property type="entry name" value="DUF2293"/>
    <property type="match status" value="1"/>
</dbReference>
<evidence type="ECO:0000313" key="3">
    <source>
        <dbReference type="EMBL" id="KAF2121575.1"/>
    </source>
</evidence>
<dbReference type="OrthoDB" id="5288828at2759"/>
<reference evidence="3" key="1">
    <citation type="journal article" date="2020" name="Stud. Mycol.">
        <title>101 Dothideomycetes genomes: a test case for predicting lifestyles and emergence of pathogens.</title>
        <authorList>
            <person name="Haridas S."/>
            <person name="Albert R."/>
            <person name="Binder M."/>
            <person name="Bloem J."/>
            <person name="Labutti K."/>
            <person name="Salamov A."/>
            <person name="Andreopoulos B."/>
            <person name="Baker S."/>
            <person name="Barry K."/>
            <person name="Bills G."/>
            <person name="Bluhm B."/>
            <person name="Cannon C."/>
            <person name="Castanera R."/>
            <person name="Culley D."/>
            <person name="Daum C."/>
            <person name="Ezra D."/>
            <person name="Gonzalez J."/>
            <person name="Henrissat B."/>
            <person name="Kuo A."/>
            <person name="Liang C."/>
            <person name="Lipzen A."/>
            <person name="Lutzoni F."/>
            <person name="Magnuson J."/>
            <person name="Mondo S."/>
            <person name="Nolan M."/>
            <person name="Ohm R."/>
            <person name="Pangilinan J."/>
            <person name="Park H.-J."/>
            <person name="Ramirez L."/>
            <person name="Alfaro M."/>
            <person name="Sun H."/>
            <person name="Tritt A."/>
            <person name="Yoshinaga Y."/>
            <person name="Zwiers L.-H."/>
            <person name="Turgeon B."/>
            <person name="Goodwin S."/>
            <person name="Spatafora J."/>
            <person name="Crous P."/>
            <person name="Grigoriev I."/>
        </authorList>
    </citation>
    <scope>NUCLEOTIDE SEQUENCE</scope>
    <source>
        <strain evidence="3">CBS 627.86</strain>
    </source>
</reference>
<keyword evidence="4" id="KW-1185">Reference proteome</keyword>
<feature type="region of interest" description="Disordered" evidence="1">
    <location>
        <begin position="475"/>
        <end position="509"/>
    </location>
</feature>
<dbReference type="InterPro" id="IPR018744">
    <property type="entry name" value="DUF2293"/>
</dbReference>
<dbReference type="Proteomes" id="UP000799770">
    <property type="component" value="Unassembled WGS sequence"/>
</dbReference>